<evidence type="ECO:0000313" key="1">
    <source>
        <dbReference type="EMBL" id="MBD8025931.1"/>
    </source>
</evidence>
<dbReference type="Proteomes" id="UP000640930">
    <property type="component" value="Unassembled WGS sequence"/>
</dbReference>
<reference evidence="1 2" key="1">
    <citation type="submission" date="2020-08" db="EMBL/GenBank/DDBJ databases">
        <title>A Genomic Blueprint of the Chicken Gut Microbiome.</title>
        <authorList>
            <person name="Gilroy R."/>
            <person name="Ravi A."/>
            <person name="Getino M."/>
            <person name="Pursley I."/>
            <person name="Horton D.L."/>
            <person name="Alikhan N.-F."/>
            <person name="Baker D."/>
            <person name="Gharbi K."/>
            <person name="Hall N."/>
            <person name="Watson M."/>
            <person name="Adriaenssens E.M."/>
            <person name="Foster-Nyarko E."/>
            <person name="Jarju S."/>
            <person name="Secka A."/>
            <person name="Antonio M."/>
            <person name="Oren A."/>
            <person name="Chaudhuri R."/>
            <person name="La Ragione R.M."/>
            <person name="Hildebrand F."/>
            <person name="Pallen M.J."/>
        </authorList>
    </citation>
    <scope>NUCLEOTIDE SEQUENCE [LARGE SCALE GENOMIC DNA]</scope>
    <source>
        <strain evidence="1 2">Re31</strain>
    </source>
</reference>
<name>A0ABR8XAJ5_9BACL</name>
<dbReference type="RefSeq" id="WP_191706454.1">
    <property type="nucleotide sequence ID" value="NZ_JACSQA010000004.1"/>
</dbReference>
<accession>A0ABR8XAJ5</accession>
<protein>
    <submittedName>
        <fullName evidence="1">Uncharacterized protein</fullName>
    </submittedName>
</protein>
<proteinExistence type="predicted"/>
<comment type="caution">
    <text evidence="1">The sequence shown here is derived from an EMBL/GenBank/DDBJ whole genome shotgun (WGS) entry which is preliminary data.</text>
</comment>
<keyword evidence="2" id="KW-1185">Reference proteome</keyword>
<gene>
    <name evidence="1" type="ORF">H9636_04585</name>
</gene>
<evidence type="ECO:0000313" key="2">
    <source>
        <dbReference type="Proteomes" id="UP000640930"/>
    </source>
</evidence>
<dbReference type="EMBL" id="JACSQA010000004">
    <property type="protein sequence ID" value="MBD8025931.1"/>
    <property type="molecule type" value="Genomic_DNA"/>
</dbReference>
<organism evidence="1 2">
    <name type="scientific">Ureibacillus galli</name>
    <dbReference type="NCBI Taxonomy" id="2762222"/>
    <lineage>
        <taxon>Bacteria</taxon>
        <taxon>Bacillati</taxon>
        <taxon>Bacillota</taxon>
        <taxon>Bacilli</taxon>
        <taxon>Bacillales</taxon>
        <taxon>Caryophanaceae</taxon>
        <taxon>Ureibacillus</taxon>
    </lineage>
</organism>
<sequence length="73" mass="8466">MNQALIAIQNLDFFNGFWKERRDFHITIAETICNDSHFELAMIGEEVSGITNQKEMTLEDIEKITCILPVHLQ</sequence>